<sequence length="192" mass="22774">MKQMLLSFLLFLPIFALSQDKKIEREKDIDLLEMPKAAQRYIQDNLPENHRKLRNYYETDGEKESYESKFKFQGNRYSVEFNKNGKLEDIEVTLKKRELQKDLLEKIENYLETQHDRFKIEKIQAQYLAGNKHTSAVLPGGINENVTPDNYELIVATKNDGKLKKFEMLFDSDGNFVSEREIIRNSYDYLIF</sequence>
<dbReference type="Proteomes" id="UP001155280">
    <property type="component" value="Unassembled WGS sequence"/>
</dbReference>
<reference evidence="2" key="1">
    <citation type="submission" date="2022-07" db="EMBL/GenBank/DDBJ databases">
        <title>Gramela sediminis sp. nov., isolated from deep-sea sediment of the Indian Ocean.</title>
        <authorList>
            <person name="Shi H."/>
        </authorList>
    </citation>
    <scope>NUCLEOTIDE SEQUENCE</scope>
    <source>
        <strain evidence="2">GC03-9</strain>
    </source>
</reference>
<feature type="chain" id="PRO_5040793901" evidence="1">
    <location>
        <begin position="19"/>
        <end position="192"/>
    </location>
</feature>
<evidence type="ECO:0000313" key="2">
    <source>
        <dbReference type="EMBL" id="MCP9199540.1"/>
    </source>
</evidence>
<dbReference type="SUPFAM" id="SSF160574">
    <property type="entry name" value="BT0923-like"/>
    <property type="match status" value="1"/>
</dbReference>
<evidence type="ECO:0000256" key="1">
    <source>
        <dbReference type="SAM" id="SignalP"/>
    </source>
</evidence>
<keyword evidence="1" id="KW-0732">Signal</keyword>
<evidence type="ECO:0000313" key="3">
    <source>
        <dbReference type="Proteomes" id="UP001155280"/>
    </source>
</evidence>
<name>A0A9X2I477_9FLAO</name>
<accession>A0A9X2I477</accession>
<gene>
    <name evidence="2" type="ORF">MKO06_06455</name>
</gene>
<keyword evidence="3" id="KW-1185">Reference proteome</keyword>
<protein>
    <submittedName>
        <fullName evidence="2">Uncharacterized protein</fullName>
    </submittedName>
</protein>
<feature type="signal peptide" evidence="1">
    <location>
        <begin position="1"/>
        <end position="18"/>
    </location>
</feature>
<dbReference type="AlphaFoldDB" id="A0A9X2I477"/>
<dbReference type="Gene3D" id="3.40.1420.30">
    <property type="match status" value="1"/>
</dbReference>
<organism evidence="2 3">
    <name type="scientific">Christiangramia oceanisediminis</name>
    <dbReference type="NCBI Taxonomy" id="2920386"/>
    <lineage>
        <taxon>Bacteria</taxon>
        <taxon>Pseudomonadati</taxon>
        <taxon>Bacteroidota</taxon>
        <taxon>Flavobacteriia</taxon>
        <taxon>Flavobacteriales</taxon>
        <taxon>Flavobacteriaceae</taxon>
        <taxon>Christiangramia</taxon>
    </lineage>
</organism>
<comment type="caution">
    <text evidence="2">The sequence shown here is derived from an EMBL/GenBank/DDBJ whole genome shotgun (WGS) entry which is preliminary data.</text>
</comment>
<proteinExistence type="predicted"/>
<dbReference type="RefSeq" id="WP_241549897.1">
    <property type="nucleotide sequence ID" value="NZ_JANCNS010000001.1"/>
</dbReference>
<dbReference type="EMBL" id="JANCNS010000001">
    <property type="protein sequence ID" value="MCP9199540.1"/>
    <property type="molecule type" value="Genomic_DNA"/>
</dbReference>